<keyword evidence="3" id="KW-1185">Reference proteome</keyword>
<dbReference type="Pfam" id="PF01937">
    <property type="entry name" value="ARMT1-like_dom"/>
    <property type="match status" value="1"/>
</dbReference>
<dbReference type="AlphaFoldDB" id="A0A656YXE6"/>
<dbReference type="Proteomes" id="UP000070257">
    <property type="component" value="Unassembled WGS sequence"/>
</dbReference>
<reference evidence="2 3" key="1">
    <citation type="journal article" date="2016" name="Sci. Rep.">
        <title>Metabolic traits of an uncultured archaeal lineage -MSBL1- from brine pools of the Red Sea.</title>
        <authorList>
            <person name="Mwirichia R."/>
            <person name="Alam I."/>
            <person name="Rashid M."/>
            <person name="Vinu M."/>
            <person name="Ba-Alawi W."/>
            <person name="Anthony Kamau A."/>
            <person name="Kamanda Ngugi D."/>
            <person name="Goker M."/>
            <person name="Klenk H.P."/>
            <person name="Bajic V."/>
            <person name="Stingl U."/>
        </authorList>
    </citation>
    <scope>NUCLEOTIDE SEQUENCE [LARGE SCALE GENOMIC DNA]</scope>
    <source>
        <strain evidence="2">SCGC-AAA259J03</strain>
    </source>
</reference>
<dbReference type="InterPro" id="IPR036075">
    <property type="entry name" value="ARMT-1-like_metal-bd_sf"/>
</dbReference>
<dbReference type="Gene3D" id="1.10.285.20">
    <property type="entry name" value="Uncharacterised protein PF01937, DUF89, domain 2"/>
    <property type="match status" value="1"/>
</dbReference>
<dbReference type="InterPro" id="IPR002791">
    <property type="entry name" value="ARMT1-like_metal-bd"/>
</dbReference>
<organism evidence="2 3">
    <name type="scientific">candidate division MSBL1 archaeon SCGC-AAA259J03</name>
    <dbReference type="NCBI Taxonomy" id="1698269"/>
    <lineage>
        <taxon>Archaea</taxon>
        <taxon>Methanobacteriati</taxon>
        <taxon>Methanobacteriota</taxon>
        <taxon>candidate division MSBL1</taxon>
    </lineage>
</organism>
<feature type="non-terminal residue" evidence="2">
    <location>
        <position position="1"/>
    </location>
</feature>
<name>A0A656YXE6_9EURY</name>
<sequence length="198" mass="22264">REEKKKLMRAIKVAAIGNSFDFSVSEHEVDLSTLKERFEKSLREDIYPDDLEKVASKILSSNTLLYILDNSGEAILDRLLMEKIVESGSELSIAARSAPIQDDITIDMIKELNFSKLGNLFPAGRSTGLNPQKAPRKLQEKLEETDFIISKGQGNFEMLSEYEESYSGRLAYILMTKCEPVSKTLGTKLGSIVVYFLE</sequence>
<evidence type="ECO:0000313" key="3">
    <source>
        <dbReference type="Proteomes" id="UP000070257"/>
    </source>
</evidence>
<feature type="domain" description="Damage-control phosphatase ARMT1-like metal-binding" evidence="1">
    <location>
        <begin position="3"/>
        <end position="191"/>
    </location>
</feature>
<evidence type="ECO:0000313" key="2">
    <source>
        <dbReference type="EMBL" id="KXA98598.1"/>
    </source>
</evidence>
<dbReference type="SUPFAM" id="SSF111321">
    <property type="entry name" value="AF1104-like"/>
    <property type="match status" value="1"/>
</dbReference>
<gene>
    <name evidence="2" type="ORF">AKJ39_01420</name>
</gene>
<accession>A0A656YXE6</accession>
<proteinExistence type="predicted"/>
<dbReference type="Gene3D" id="3.40.50.10880">
    <property type="entry name" value="Uncharacterised protein PF01937, DUF89, domain 3"/>
    <property type="match status" value="1"/>
</dbReference>
<comment type="caution">
    <text evidence="2">The sequence shown here is derived from an EMBL/GenBank/DDBJ whole genome shotgun (WGS) entry which is preliminary data.</text>
</comment>
<protein>
    <recommendedName>
        <fullName evidence="1">Damage-control phosphatase ARMT1-like metal-binding domain-containing protein</fullName>
    </recommendedName>
</protein>
<dbReference type="EMBL" id="LHXT01000013">
    <property type="protein sequence ID" value="KXA98598.1"/>
    <property type="molecule type" value="Genomic_DNA"/>
</dbReference>
<evidence type="ECO:0000259" key="1">
    <source>
        <dbReference type="Pfam" id="PF01937"/>
    </source>
</evidence>